<keyword evidence="3" id="KW-1185">Reference proteome</keyword>
<proteinExistence type="predicted"/>
<comment type="caution">
    <text evidence="2">The sequence shown here is derived from an EMBL/GenBank/DDBJ whole genome shotgun (WGS) entry which is preliminary data.</text>
</comment>
<feature type="domain" description="ACT" evidence="1">
    <location>
        <begin position="4"/>
        <end position="77"/>
    </location>
</feature>
<gene>
    <name evidence="2" type="ORF">ACFSUE_11980</name>
</gene>
<dbReference type="Gene3D" id="3.30.70.260">
    <property type="match status" value="1"/>
</dbReference>
<protein>
    <submittedName>
        <fullName evidence="2">ACT domain-containing protein</fullName>
    </submittedName>
</protein>
<dbReference type="EMBL" id="JBHUMQ010000026">
    <property type="protein sequence ID" value="MFD2694339.1"/>
    <property type="molecule type" value="Genomic_DNA"/>
</dbReference>
<evidence type="ECO:0000259" key="1">
    <source>
        <dbReference type="PROSITE" id="PS51671"/>
    </source>
</evidence>
<dbReference type="InterPro" id="IPR045865">
    <property type="entry name" value="ACT-like_dom_sf"/>
</dbReference>
<dbReference type="SUPFAM" id="SSF55021">
    <property type="entry name" value="ACT-like"/>
    <property type="match status" value="1"/>
</dbReference>
<dbReference type="InterPro" id="IPR002912">
    <property type="entry name" value="ACT_dom"/>
</dbReference>
<dbReference type="Proteomes" id="UP001597399">
    <property type="component" value="Unassembled WGS sequence"/>
</dbReference>
<name>A0ABW5S4V6_9BACL</name>
<evidence type="ECO:0000313" key="3">
    <source>
        <dbReference type="Proteomes" id="UP001597399"/>
    </source>
</evidence>
<sequence>MRQAVSVETAASPDVLARVTMLLARGHLSIADLHAEREGVRFQMTMTLAAENERQLNRFIRQAERLVDVYSVAPRGEKGCTAGRD</sequence>
<reference evidence="3" key="1">
    <citation type="journal article" date="2019" name="Int. J. Syst. Evol. Microbiol.">
        <title>The Global Catalogue of Microorganisms (GCM) 10K type strain sequencing project: providing services to taxonomists for standard genome sequencing and annotation.</title>
        <authorList>
            <consortium name="The Broad Institute Genomics Platform"/>
            <consortium name="The Broad Institute Genome Sequencing Center for Infectious Disease"/>
            <person name="Wu L."/>
            <person name="Ma J."/>
        </authorList>
    </citation>
    <scope>NUCLEOTIDE SEQUENCE [LARGE SCALE GENOMIC DNA]</scope>
    <source>
        <strain evidence="3">TISTR 2466</strain>
    </source>
</reference>
<dbReference type="RefSeq" id="WP_253057884.1">
    <property type="nucleotide sequence ID" value="NZ_JAMXWM010000001.1"/>
</dbReference>
<accession>A0ABW5S4V6</accession>
<dbReference type="Pfam" id="PF13291">
    <property type="entry name" value="ACT_4"/>
    <property type="match status" value="1"/>
</dbReference>
<evidence type="ECO:0000313" key="2">
    <source>
        <dbReference type="EMBL" id="MFD2694339.1"/>
    </source>
</evidence>
<organism evidence="2 3">
    <name type="scientific">Sporolactobacillus shoreicorticis</name>
    <dbReference type="NCBI Taxonomy" id="1923877"/>
    <lineage>
        <taxon>Bacteria</taxon>
        <taxon>Bacillati</taxon>
        <taxon>Bacillota</taxon>
        <taxon>Bacilli</taxon>
        <taxon>Bacillales</taxon>
        <taxon>Sporolactobacillaceae</taxon>
        <taxon>Sporolactobacillus</taxon>
    </lineage>
</organism>
<dbReference type="PROSITE" id="PS51671">
    <property type="entry name" value="ACT"/>
    <property type="match status" value="1"/>
</dbReference>